<dbReference type="InterPro" id="IPR011014">
    <property type="entry name" value="MscS_channel_TM-2"/>
</dbReference>
<feature type="transmembrane region" description="Helical" evidence="6">
    <location>
        <begin position="170"/>
        <end position="190"/>
    </location>
</feature>
<evidence type="ECO:0000256" key="5">
    <source>
        <dbReference type="ARBA" id="ARBA00023136"/>
    </source>
</evidence>
<sequence>MQILVDIQNWLPLDAETRKFLISLGINLGIFGFFFIVSLLVGKYTPGLLTIIIHKFTPHQIVKLYESLINPLEKLLEITGTLVLVSVSWNLLQQYTGLYQVLKFFLDFAVISSFAALASRLFRQVLRVYGIDLIRKVGLEVDELLLVVETVANVFIGFIAALAFAQSQNVNLIGLIAGLGIGGIAVAFAAQSTLEQIFGTIVLYLDRPFVPGEYIRVNLSSQGTLFARVESIGLRSTKLRTAAKSTLVIVPNSVMAKVDIENITRGKKLMVLLYLDFPRILEKPEEALLEKVIKESTITLFGIDPNSTKINLFPQDNQPGIRARVSFFILGSHENSIDFRKRLLELANEHISKKLLGYGIEFKMQEPTLYVESPMTI</sequence>
<keyword evidence="4 6" id="KW-1133">Transmembrane helix</keyword>
<dbReference type="PANTHER" id="PTHR30566">
    <property type="entry name" value="YNAI-RELATED MECHANOSENSITIVE ION CHANNEL"/>
    <property type="match status" value="1"/>
</dbReference>
<dbReference type="SUPFAM" id="SSF50182">
    <property type="entry name" value="Sm-like ribonucleoproteins"/>
    <property type="match status" value="1"/>
</dbReference>
<organism evidence="8 9">
    <name type="scientific">Anabaena sphaerica FACHB-251</name>
    <dbReference type="NCBI Taxonomy" id="2692883"/>
    <lineage>
        <taxon>Bacteria</taxon>
        <taxon>Bacillati</taxon>
        <taxon>Cyanobacteriota</taxon>
        <taxon>Cyanophyceae</taxon>
        <taxon>Nostocales</taxon>
        <taxon>Nostocaceae</taxon>
        <taxon>Anabaena</taxon>
    </lineage>
</organism>
<dbReference type="Gene3D" id="2.30.30.60">
    <property type="match status" value="1"/>
</dbReference>
<evidence type="ECO:0000256" key="3">
    <source>
        <dbReference type="ARBA" id="ARBA00022692"/>
    </source>
</evidence>
<feature type="transmembrane region" description="Helical" evidence="6">
    <location>
        <begin position="20"/>
        <end position="41"/>
    </location>
</feature>
<dbReference type="GO" id="GO:0016020">
    <property type="term" value="C:membrane"/>
    <property type="evidence" value="ECO:0007669"/>
    <property type="project" value="UniProtKB-SubCell"/>
</dbReference>
<reference evidence="9" key="1">
    <citation type="journal article" date="2020" name="ISME J.">
        <title>Comparative genomics reveals insights into cyanobacterial evolution and habitat adaptation.</title>
        <authorList>
            <person name="Chen M.Y."/>
            <person name="Teng W.K."/>
            <person name="Zhao L."/>
            <person name="Hu C.X."/>
            <person name="Zhou Y.K."/>
            <person name="Han B.P."/>
            <person name="Song L.R."/>
            <person name="Shu W.S."/>
        </authorList>
    </citation>
    <scope>NUCLEOTIDE SEQUENCE [LARGE SCALE GENOMIC DNA]</scope>
    <source>
        <strain evidence="9">FACHB-251</strain>
    </source>
</reference>
<keyword evidence="3 6" id="KW-0812">Transmembrane</keyword>
<name>A0A926WJC4_9NOST</name>
<dbReference type="RefSeq" id="WP_190563232.1">
    <property type="nucleotide sequence ID" value="NZ_JACJQU010000014.1"/>
</dbReference>
<evidence type="ECO:0000256" key="4">
    <source>
        <dbReference type="ARBA" id="ARBA00022989"/>
    </source>
</evidence>
<gene>
    <name evidence="8" type="ORF">H6G06_19810</name>
</gene>
<feature type="transmembrane region" description="Helical" evidence="6">
    <location>
        <begin position="104"/>
        <end position="123"/>
    </location>
</feature>
<dbReference type="GO" id="GO:0055085">
    <property type="term" value="P:transmembrane transport"/>
    <property type="evidence" value="ECO:0007669"/>
    <property type="project" value="InterPro"/>
</dbReference>
<dbReference type="Gene3D" id="1.10.287.1260">
    <property type="match status" value="1"/>
</dbReference>
<accession>A0A926WJC4</accession>
<evidence type="ECO:0000313" key="9">
    <source>
        <dbReference type="Proteomes" id="UP000662185"/>
    </source>
</evidence>
<dbReference type="SUPFAM" id="SSF82861">
    <property type="entry name" value="Mechanosensitive channel protein MscS (YggB), transmembrane region"/>
    <property type="match status" value="1"/>
</dbReference>
<dbReference type="InterPro" id="IPR023408">
    <property type="entry name" value="MscS_beta-dom_sf"/>
</dbReference>
<evidence type="ECO:0000259" key="7">
    <source>
        <dbReference type="Pfam" id="PF00924"/>
    </source>
</evidence>
<comment type="similarity">
    <text evidence="2">Belongs to the MscS (TC 1.A.23) family.</text>
</comment>
<dbReference type="EMBL" id="JACJQU010000014">
    <property type="protein sequence ID" value="MBD2295659.1"/>
    <property type="molecule type" value="Genomic_DNA"/>
</dbReference>
<dbReference type="InterPro" id="IPR010920">
    <property type="entry name" value="LSM_dom_sf"/>
</dbReference>
<keyword evidence="5 6" id="KW-0472">Membrane</keyword>
<dbReference type="InterPro" id="IPR006685">
    <property type="entry name" value="MscS_channel_2nd"/>
</dbReference>
<dbReference type="AlphaFoldDB" id="A0A926WJC4"/>
<comment type="subcellular location">
    <subcellularLocation>
        <location evidence="1">Membrane</location>
        <topology evidence="1">Multi-pass membrane protein</topology>
    </subcellularLocation>
</comment>
<feature type="transmembrane region" description="Helical" evidence="6">
    <location>
        <begin position="144"/>
        <end position="164"/>
    </location>
</feature>
<evidence type="ECO:0000256" key="2">
    <source>
        <dbReference type="ARBA" id="ARBA00008017"/>
    </source>
</evidence>
<protein>
    <submittedName>
        <fullName evidence="8">Mechanosensitive ion channel family protein</fullName>
    </submittedName>
</protein>
<evidence type="ECO:0000256" key="1">
    <source>
        <dbReference type="ARBA" id="ARBA00004141"/>
    </source>
</evidence>
<evidence type="ECO:0000256" key="6">
    <source>
        <dbReference type="SAM" id="Phobius"/>
    </source>
</evidence>
<dbReference type="Proteomes" id="UP000662185">
    <property type="component" value="Unassembled WGS sequence"/>
</dbReference>
<keyword evidence="9" id="KW-1185">Reference proteome</keyword>
<dbReference type="Pfam" id="PF00924">
    <property type="entry name" value="MS_channel_2nd"/>
    <property type="match status" value="1"/>
</dbReference>
<proteinExistence type="inferred from homology"/>
<feature type="domain" description="Mechanosensitive ion channel MscS" evidence="7">
    <location>
        <begin position="193"/>
        <end position="265"/>
    </location>
</feature>
<comment type="caution">
    <text evidence="8">The sequence shown here is derived from an EMBL/GenBank/DDBJ whole genome shotgun (WGS) entry which is preliminary data.</text>
</comment>
<dbReference type="PANTHER" id="PTHR30566:SF5">
    <property type="entry name" value="MECHANOSENSITIVE ION CHANNEL PROTEIN 1, MITOCHONDRIAL-RELATED"/>
    <property type="match status" value="1"/>
</dbReference>
<evidence type="ECO:0000313" key="8">
    <source>
        <dbReference type="EMBL" id="MBD2295659.1"/>
    </source>
</evidence>